<evidence type="ECO:0000313" key="3">
    <source>
        <dbReference type="Proteomes" id="UP000274822"/>
    </source>
</evidence>
<comment type="caution">
    <text evidence="2">The sequence shown here is derived from an EMBL/GenBank/DDBJ whole genome shotgun (WGS) entry which is preliminary data.</text>
</comment>
<dbReference type="Proteomes" id="UP000274822">
    <property type="component" value="Unassembled WGS sequence"/>
</dbReference>
<evidence type="ECO:0000259" key="1">
    <source>
        <dbReference type="Pfam" id="PF12937"/>
    </source>
</evidence>
<dbReference type="SUPFAM" id="SSF52047">
    <property type="entry name" value="RNI-like"/>
    <property type="match status" value="1"/>
</dbReference>
<protein>
    <recommendedName>
        <fullName evidence="1">F-box domain-containing protein</fullName>
    </recommendedName>
</protein>
<dbReference type="Gene3D" id="1.20.1280.50">
    <property type="match status" value="1"/>
</dbReference>
<name>A0A433QML1_9FUNG</name>
<keyword evidence="3" id="KW-1185">Reference proteome</keyword>
<sequence length="438" mass="50180">MLSSTTANLAVLSIGSTYSFPDPRPPYPSLPPEILREIFGYLALTTSTHNLSDYLDLLACSLVCIAWHPFALEKIPYRLLQDRELKISDNFRRSDIARLGDIVHETRRLKLPTFDRVQIVRFDLWQIISDANYDSLHFPPPSYDLDHAGSVMSNLLSALGDRANELVVDHRGMLIHSVDDGRFRSVSGIFTRLAPFCRHVSRLALWDEERLLSRKEYPVIPLVETLKDGLRSVELLDVTYNDSLVDALQQCRDVKEAYIKLNILPEIRVLKMWRNLEVLRLRVHTNQRQIKRMLLEAALSCPCLQRLEVIIPYGAYENSNVTVLRLAKISLFKICTNLRHAIIDNYDGVADEDPPECTVFTRTLPCHWTSLAQEQARKNPRTLEFRSLEAPEITLVEFVVQSCPEVERLVVPGRLEDLEELKLLLGSYSFKPEADFVA</sequence>
<accession>A0A433QML1</accession>
<dbReference type="EMBL" id="RBNJ01003354">
    <property type="protein sequence ID" value="RUS31022.1"/>
    <property type="molecule type" value="Genomic_DNA"/>
</dbReference>
<dbReference type="Pfam" id="PF12937">
    <property type="entry name" value="F-box-like"/>
    <property type="match status" value="1"/>
</dbReference>
<reference evidence="2 3" key="1">
    <citation type="journal article" date="2018" name="New Phytol.">
        <title>Phylogenomics of Endogonaceae and evolution of mycorrhizas within Mucoromycota.</title>
        <authorList>
            <person name="Chang Y."/>
            <person name="Desiro A."/>
            <person name="Na H."/>
            <person name="Sandor L."/>
            <person name="Lipzen A."/>
            <person name="Clum A."/>
            <person name="Barry K."/>
            <person name="Grigoriev I.V."/>
            <person name="Martin F.M."/>
            <person name="Stajich J.E."/>
            <person name="Smith M.E."/>
            <person name="Bonito G."/>
            <person name="Spatafora J.W."/>
        </authorList>
    </citation>
    <scope>NUCLEOTIDE SEQUENCE [LARGE SCALE GENOMIC DNA]</scope>
    <source>
        <strain evidence="2 3">AD002</strain>
    </source>
</reference>
<dbReference type="InterPro" id="IPR001810">
    <property type="entry name" value="F-box_dom"/>
</dbReference>
<dbReference type="AlphaFoldDB" id="A0A433QML1"/>
<dbReference type="InterPro" id="IPR036047">
    <property type="entry name" value="F-box-like_dom_sf"/>
</dbReference>
<evidence type="ECO:0000313" key="2">
    <source>
        <dbReference type="EMBL" id="RUS31022.1"/>
    </source>
</evidence>
<organism evidence="2 3">
    <name type="scientific">Jimgerdemannia flammicorona</name>
    <dbReference type="NCBI Taxonomy" id="994334"/>
    <lineage>
        <taxon>Eukaryota</taxon>
        <taxon>Fungi</taxon>
        <taxon>Fungi incertae sedis</taxon>
        <taxon>Mucoromycota</taxon>
        <taxon>Mucoromycotina</taxon>
        <taxon>Endogonomycetes</taxon>
        <taxon>Endogonales</taxon>
        <taxon>Endogonaceae</taxon>
        <taxon>Jimgerdemannia</taxon>
    </lineage>
</organism>
<feature type="domain" description="F-box" evidence="1">
    <location>
        <begin position="29"/>
        <end position="71"/>
    </location>
</feature>
<proteinExistence type="predicted"/>
<gene>
    <name evidence="2" type="ORF">BC938DRAFT_478606</name>
</gene>
<dbReference type="SUPFAM" id="SSF81383">
    <property type="entry name" value="F-box domain"/>
    <property type="match status" value="1"/>
</dbReference>